<feature type="region of interest" description="Disordered" evidence="1">
    <location>
        <begin position="157"/>
        <end position="184"/>
    </location>
</feature>
<keyword evidence="2" id="KW-0472">Membrane</keyword>
<sequence length="344" mass="34219">MAARGDDAARGDEAPRGGGAAGGASAPGGRPSAAGIVDGVRHYLGAWSAVSVLQFFAAEAAAIAWWAGPAPYSRRLGFISDLGQTTCAPHGARDVCSPLHLLMNISFVLQGAGMVIAALLITSAVLRVAADAPAALADRRLAAALAPRSLHAASARARGPAARASPAPESARPAAAAGGRRTTPPGSIRSILAAVRGGHPAAAVPWAGVLAVRVLLGIAGVGVAVVGLVPQDVAQGLHLTGAVGYFGGGSLALVVLGVLWLRRTAAGWPVLLCGGVAAAATALGGVLHMEVPEPGTLERAMGYPITAGIALAGAVIAYRLGVRPRFRPGAAVARRGQQPPHPRA</sequence>
<keyword evidence="2" id="KW-0812">Transmembrane</keyword>
<dbReference type="EMBL" id="JBDFRB010000001">
    <property type="protein sequence ID" value="MEN2743297.1"/>
    <property type="molecule type" value="Genomic_DNA"/>
</dbReference>
<feature type="transmembrane region" description="Helical" evidence="2">
    <location>
        <begin position="107"/>
        <end position="130"/>
    </location>
</feature>
<feature type="transmembrane region" description="Helical" evidence="2">
    <location>
        <begin position="44"/>
        <end position="67"/>
    </location>
</feature>
<evidence type="ECO:0000256" key="1">
    <source>
        <dbReference type="SAM" id="MobiDB-lite"/>
    </source>
</evidence>
<accession>A0ABU9WWR5</accession>
<feature type="compositionally biased region" description="Basic and acidic residues" evidence="1">
    <location>
        <begin position="1"/>
        <end position="15"/>
    </location>
</feature>
<feature type="transmembrane region" description="Helical" evidence="2">
    <location>
        <begin position="268"/>
        <end position="289"/>
    </location>
</feature>
<evidence type="ECO:0000313" key="3">
    <source>
        <dbReference type="EMBL" id="MEN2743297.1"/>
    </source>
</evidence>
<feature type="transmembrane region" description="Helical" evidence="2">
    <location>
        <begin position="206"/>
        <end position="230"/>
    </location>
</feature>
<reference evidence="3 4" key="1">
    <citation type="submission" date="2024-05" db="EMBL/GenBank/DDBJ databases">
        <title>Sinomonas sp. nov., isolated from a waste landfill.</title>
        <authorList>
            <person name="Zhao Y."/>
        </authorList>
    </citation>
    <scope>NUCLEOTIDE SEQUENCE [LARGE SCALE GENOMIC DNA]</scope>
    <source>
        <strain evidence="3 4">CCTCC AB2014300</strain>
    </source>
</reference>
<feature type="compositionally biased region" description="Gly residues" evidence="1">
    <location>
        <begin position="16"/>
        <end position="26"/>
    </location>
</feature>
<keyword evidence="4" id="KW-1185">Reference proteome</keyword>
<keyword evidence="2" id="KW-1133">Transmembrane helix</keyword>
<gene>
    <name evidence="3" type="ORF">ABCQ75_01920</name>
</gene>
<protein>
    <submittedName>
        <fullName evidence="3">Uncharacterized protein</fullName>
    </submittedName>
</protein>
<evidence type="ECO:0000256" key="2">
    <source>
        <dbReference type="SAM" id="Phobius"/>
    </source>
</evidence>
<organism evidence="3 4">
    <name type="scientific">Sinomonas halotolerans</name>
    <dbReference type="NCBI Taxonomy" id="1644133"/>
    <lineage>
        <taxon>Bacteria</taxon>
        <taxon>Bacillati</taxon>
        <taxon>Actinomycetota</taxon>
        <taxon>Actinomycetes</taxon>
        <taxon>Micrococcales</taxon>
        <taxon>Micrococcaceae</taxon>
        <taxon>Sinomonas</taxon>
    </lineage>
</organism>
<evidence type="ECO:0000313" key="4">
    <source>
        <dbReference type="Proteomes" id="UP001422074"/>
    </source>
</evidence>
<dbReference type="Proteomes" id="UP001422074">
    <property type="component" value="Unassembled WGS sequence"/>
</dbReference>
<proteinExistence type="predicted"/>
<name>A0ABU9WWR5_9MICC</name>
<feature type="region of interest" description="Disordered" evidence="1">
    <location>
        <begin position="1"/>
        <end position="30"/>
    </location>
</feature>
<comment type="caution">
    <text evidence="3">The sequence shown here is derived from an EMBL/GenBank/DDBJ whole genome shotgun (WGS) entry which is preliminary data.</text>
</comment>
<dbReference type="RefSeq" id="WP_345882781.1">
    <property type="nucleotide sequence ID" value="NZ_JBDFRB010000001.1"/>
</dbReference>
<feature type="transmembrane region" description="Helical" evidence="2">
    <location>
        <begin position="301"/>
        <end position="320"/>
    </location>
</feature>
<feature type="transmembrane region" description="Helical" evidence="2">
    <location>
        <begin position="242"/>
        <end position="261"/>
    </location>
</feature>